<gene>
    <name evidence="1" type="ORF">GBAR_LOCUS14401</name>
</gene>
<name>A0AA35WKJ9_GEOBA</name>
<evidence type="ECO:0000313" key="1">
    <source>
        <dbReference type="EMBL" id="CAI8024863.1"/>
    </source>
</evidence>
<dbReference type="EMBL" id="CASHTH010002102">
    <property type="protein sequence ID" value="CAI8024863.1"/>
    <property type="molecule type" value="Genomic_DNA"/>
</dbReference>
<organism evidence="1 2">
    <name type="scientific">Geodia barretti</name>
    <name type="common">Barrett's horny sponge</name>
    <dbReference type="NCBI Taxonomy" id="519541"/>
    <lineage>
        <taxon>Eukaryota</taxon>
        <taxon>Metazoa</taxon>
        <taxon>Porifera</taxon>
        <taxon>Demospongiae</taxon>
        <taxon>Heteroscleromorpha</taxon>
        <taxon>Tetractinellida</taxon>
        <taxon>Astrophorina</taxon>
        <taxon>Geodiidae</taxon>
        <taxon>Geodia</taxon>
    </lineage>
</organism>
<dbReference type="AlphaFoldDB" id="A0AA35WKJ9"/>
<reference evidence="1" key="1">
    <citation type="submission" date="2023-03" db="EMBL/GenBank/DDBJ databases">
        <authorList>
            <person name="Steffen K."/>
            <person name="Cardenas P."/>
        </authorList>
    </citation>
    <scope>NUCLEOTIDE SEQUENCE</scope>
</reference>
<sequence length="47" mass="5140">MKEYIAMRQAEGSYHDLSNEVASLVSSYNSLLCHSLQGTLPVPTPSN</sequence>
<keyword evidence="2" id="KW-1185">Reference proteome</keyword>
<evidence type="ECO:0000313" key="2">
    <source>
        <dbReference type="Proteomes" id="UP001174909"/>
    </source>
</evidence>
<protein>
    <submittedName>
        <fullName evidence="1">Uncharacterized protein</fullName>
    </submittedName>
</protein>
<dbReference type="Proteomes" id="UP001174909">
    <property type="component" value="Unassembled WGS sequence"/>
</dbReference>
<comment type="caution">
    <text evidence="1">The sequence shown here is derived from an EMBL/GenBank/DDBJ whole genome shotgun (WGS) entry which is preliminary data.</text>
</comment>
<proteinExistence type="predicted"/>
<accession>A0AA35WKJ9</accession>